<feature type="signal peptide" evidence="2">
    <location>
        <begin position="1"/>
        <end position="23"/>
    </location>
</feature>
<dbReference type="InterPro" id="IPR011050">
    <property type="entry name" value="Pectin_lyase_fold/virulence"/>
</dbReference>
<evidence type="ECO:0000259" key="3">
    <source>
        <dbReference type="Pfam" id="PF14200"/>
    </source>
</evidence>
<evidence type="ECO:0000256" key="1">
    <source>
        <dbReference type="SAM" id="MobiDB-lite"/>
    </source>
</evidence>
<feature type="region of interest" description="Disordered" evidence="1">
    <location>
        <begin position="41"/>
        <end position="67"/>
    </location>
</feature>
<dbReference type="SUPFAM" id="SSF50370">
    <property type="entry name" value="Ricin B-like lectins"/>
    <property type="match status" value="1"/>
</dbReference>
<feature type="domain" description="Ricin B lectin" evidence="3">
    <location>
        <begin position="1003"/>
        <end position="1078"/>
    </location>
</feature>
<dbReference type="Gene3D" id="2.80.10.50">
    <property type="match status" value="1"/>
</dbReference>
<evidence type="ECO:0000256" key="2">
    <source>
        <dbReference type="SAM" id="SignalP"/>
    </source>
</evidence>
<accession>A0A918FWS1</accession>
<dbReference type="InterPro" id="IPR036691">
    <property type="entry name" value="Endo/exonu/phosph_ase_sf"/>
</dbReference>
<protein>
    <recommendedName>
        <fullName evidence="3">Ricin B lectin domain-containing protein</fullName>
    </recommendedName>
</protein>
<evidence type="ECO:0000313" key="5">
    <source>
        <dbReference type="Proteomes" id="UP000606194"/>
    </source>
</evidence>
<gene>
    <name evidence="4" type="ORF">GCM10010269_32210</name>
</gene>
<dbReference type="SUPFAM" id="SSF51126">
    <property type="entry name" value="Pectin lyase-like"/>
    <property type="match status" value="1"/>
</dbReference>
<dbReference type="SUPFAM" id="SSF56219">
    <property type="entry name" value="DNase I-like"/>
    <property type="match status" value="1"/>
</dbReference>
<comment type="caution">
    <text evidence="4">The sequence shown here is derived from an EMBL/GenBank/DDBJ whole genome shotgun (WGS) entry which is preliminary data.</text>
</comment>
<keyword evidence="2" id="KW-0732">Signal</keyword>
<dbReference type="Gene3D" id="2.160.20.10">
    <property type="entry name" value="Single-stranded right-handed beta-helix, Pectin lyase-like"/>
    <property type="match status" value="1"/>
</dbReference>
<dbReference type="CDD" id="cd00161">
    <property type="entry name" value="beta-trefoil_Ricin-like"/>
    <property type="match status" value="1"/>
</dbReference>
<keyword evidence="5" id="KW-1185">Reference proteome</keyword>
<dbReference type="Gene3D" id="3.60.10.10">
    <property type="entry name" value="Endonuclease/exonuclease/phosphatase"/>
    <property type="match status" value="1"/>
</dbReference>
<dbReference type="InterPro" id="IPR035992">
    <property type="entry name" value="Ricin_B-like_lectins"/>
</dbReference>
<dbReference type="Pfam" id="PF14200">
    <property type="entry name" value="RicinB_lectin_2"/>
    <property type="match status" value="1"/>
</dbReference>
<dbReference type="InterPro" id="IPR012334">
    <property type="entry name" value="Pectin_lyas_fold"/>
</dbReference>
<proteinExistence type="predicted"/>
<dbReference type="Proteomes" id="UP000606194">
    <property type="component" value="Unassembled WGS sequence"/>
</dbReference>
<evidence type="ECO:0000313" key="4">
    <source>
        <dbReference type="EMBL" id="GGR90584.1"/>
    </source>
</evidence>
<feature type="region of interest" description="Disordered" evidence="1">
    <location>
        <begin position="971"/>
        <end position="999"/>
    </location>
</feature>
<feature type="chain" id="PRO_5038885768" description="Ricin B lectin domain-containing protein" evidence="2">
    <location>
        <begin position="24"/>
        <end position="1252"/>
    </location>
</feature>
<reference evidence="4" key="2">
    <citation type="submission" date="2020-09" db="EMBL/GenBank/DDBJ databases">
        <authorList>
            <person name="Sun Q."/>
            <person name="Ohkuma M."/>
        </authorList>
    </citation>
    <scope>NUCLEOTIDE SEQUENCE</scope>
    <source>
        <strain evidence="4">JCM 4386</strain>
    </source>
</reference>
<dbReference type="InterPro" id="IPR000772">
    <property type="entry name" value="Ricin_B_lectin"/>
</dbReference>
<name>A0A918FWS1_9ACTN</name>
<reference evidence="4" key="1">
    <citation type="journal article" date="2014" name="Int. J. Syst. Evol. Microbiol.">
        <title>Complete genome sequence of Corynebacterium casei LMG S-19264T (=DSM 44701T), isolated from a smear-ripened cheese.</title>
        <authorList>
            <consortium name="US DOE Joint Genome Institute (JGI-PGF)"/>
            <person name="Walter F."/>
            <person name="Albersmeier A."/>
            <person name="Kalinowski J."/>
            <person name="Ruckert C."/>
        </authorList>
    </citation>
    <scope>NUCLEOTIDE SEQUENCE</scope>
    <source>
        <strain evidence="4">JCM 4386</strain>
    </source>
</reference>
<sequence length="1252" mass="135606">MRRVRPAAVLASLLLALSVPALHSEGRAAGTTPVVSTPVTSVAAGPGADGPELGYTNRTGPPPGMPDWSRVGFRGGAPLPGDGSLTGDTSCRIAPARLAAEFGVVADDGADDTTGLQKAIDAIRSRCSPSAGFDRLSLISLPSGRIDVTRQISVDTGFLVLRGQGSGDGGTRLVFRPDADTRYDTLVNGRWDQDSMKAGSGNDIGSGGWIWPGRGMFRVQTREVADRYVDDRAAAPANRKDLFEGSVNQHWVSGIKLSARGDDPGFSARQGDNVVRLASNADMSKFAASGYVWVGAANSVAFYEKQGVTDRSMMENLHMRQQMFRVSRLDTAAKTLTLDRPLEWDLPVDSTSDGSAALGATSYASKVTPLKVVEGVGFEDFAYTQDMDGLPKPGGGTYRLTPEQARNNYGNMAPEYAMHGIVFKWAANSWVRGLRATMTGSHPVVTENARNLQIERNSFDGAWNKGKGGNGYLRGSRVWDSLWAYNLSRNLRHFTFQWSASGNVAFRNDLDSDLNLHGGWEHHNLFEQNTVRVPYEHRSGNCQSNCGGEGGEIDDGTWYPIWWAAGPKAAKWSGSSGPQNVFHDNTLIKQTTPGGSFTPYAPYSTGSAGSKAGTAFQFGSDDETPQLFRPLSQGGQAISDWTGRETLDFAGQGVVRTDVGKRPSLFLRDTGGGLDPRQNHRRKVITWNMQGANSGGDNKYSVVLPQMVQPATSPTRADVVLLQEAGAPPAGTLMRRIPQTDFWLRDGVRPDIYEYRVGTNRSGGWLYWLQTEYTGNATLGRVNLAIWTRNRIADTRDVHVVDPAFYDDQTGIWNSRPALGVNVDGVVYFTLHGLSGSGNDDPRLLENIRTRMNAAQLPWVALGDYNRAPNNPLPGNLNAALQMNYPNRFHVWAPPPTRPTHPTTGGTTPHVLDYAVAPANQAITFENVDRIDGVTASDHYPVAVNLGQLPQAPTLPQSTVDDDLVGSRVLRNAGTTNGAGPSGSSGSTTVGDQPVNQANLPGQTFALARDPEYPDYYRVLHEADRRYLGQEGGRRDARVVLWPDQSPDQLWAPVDQGDGTWILRNNFTQQYLTDVGGGQTLVARDYDGSAGQRWFLQSPQEALRVDEVALRSSTADSLVLGRDHDPAGDGRQVSTRLDVDDPDQRFVTIPAGRIGGDQCYYLSYGGRYVNSTSEHPYEPRDGSRVTLDPFRPGDDGYLWCAAPHGTDGVFLGNPTIDDGFVYLTTGEEGGPATVEALTPGIPVPLWELTPTG</sequence>
<dbReference type="AlphaFoldDB" id="A0A918FWS1"/>
<feature type="compositionally biased region" description="Low complexity" evidence="1">
    <location>
        <begin position="974"/>
        <end position="991"/>
    </location>
</feature>
<organism evidence="4 5">
    <name type="scientific">Streptomyces humidus</name>
    <dbReference type="NCBI Taxonomy" id="52259"/>
    <lineage>
        <taxon>Bacteria</taxon>
        <taxon>Bacillati</taxon>
        <taxon>Actinomycetota</taxon>
        <taxon>Actinomycetes</taxon>
        <taxon>Kitasatosporales</taxon>
        <taxon>Streptomycetaceae</taxon>
        <taxon>Streptomyces</taxon>
    </lineage>
</organism>
<dbReference type="EMBL" id="BMTL01000011">
    <property type="protein sequence ID" value="GGR90584.1"/>
    <property type="molecule type" value="Genomic_DNA"/>
</dbReference>